<evidence type="ECO:0000313" key="1">
    <source>
        <dbReference type="EMBL" id="PAQ05212.1"/>
    </source>
</evidence>
<reference evidence="1 2" key="1">
    <citation type="submission" date="2017-08" db="EMBL/GenBank/DDBJ databases">
        <title>Mesorhizobium wenxinae sp. nov., a novel rhizobial species isolated from root nodules of chickpea (Cicer arietinum L.).</title>
        <authorList>
            <person name="Zhang J."/>
        </authorList>
    </citation>
    <scope>NUCLEOTIDE SEQUENCE [LARGE SCALE GENOMIC DNA]</scope>
    <source>
        <strain evidence="1 2">SDW018</strain>
    </source>
</reference>
<evidence type="ECO:0000313" key="2">
    <source>
        <dbReference type="Proteomes" id="UP000216442"/>
    </source>
</evidence>
<dbReference type="AlphaFoldDB" id="A0A271LAU0"/>
<gene>
    <name evidence="1" type="ORF">CIT26_30900</name>
</gene>
<comment type="caution">
    <text evidence="1">The sequence shown here is derived from an EMBL/GenBank/DDBJ whole genome shotgun (WGS) entry which is preliminary data.</text>
</comment>
<sequence length="75" mass="8699">MTRTTQRAAARTHCRARKPLEEIAINDDYRKPSRLFPVTLEFMLFESRCRALGFERSEILKLAKALAEKDMVDGK</sequence>
<dbReference type="RefSeq" id="WP_095496106.1">
    <property type="nucleotide sequence ID" value="NZ_NPKJ01000073.1"/>
</dbReference>
<proteinExistence type="predicted"/>
<accession>A0A271LAU0</accession>
<name>A0A271LAU0_9HYPH</name>
<protein>
    <submittedName>
        <fullName evidence="1">Uncharacterized protein</fullName>
    </submittedName>
</protein>
<dbReference type="OrthoDB" id="9994461at2"/>
<dbReference type="EMBL" id="NPKJ01000073">
    <property type="protein sequence ID" value="PAQ05212.1"/>
    <property type="molecule type" value="Genomic_DNA"/>
</dbReference>
<organism evidence="1 2">
    <name type="scientific">Mesorhizobium temperatum</name>
    <dbReference type="NCBI Taxonomy" id="241416"/>
    <lineage>
        <taxon>Bacteria</taxon>
        <taxon>Pseudomonadati</taxon>
        <taxon>Pseudomonadota</taxon>
        <taxon>Alphaproteobacteria</taxon>
        <taxon>Hyphomicrobiales</taxon>
        <taxon>Phyllobacteriaceae</taxon>
        <taxon>Mesorhizobium</taxon>
    </lineage>
</organism>
<keyword evidence="2" id="KW-1185">Reference proteome</keyword>
<dbReference type="Proteomes" id="UP000216442">
    <property type="component" value="Unassembled WGS sequence"/>
</dbReference>